<gene>
    <name evidence="14" type="ORF">UT84_C0059G0006</name>
</gene>
<comment type="catalytic activity">
    <reaction evidence="8">
        <text>Couples ATP hydrolysis with the unwinding of duplex DNA by translocating in the 3'-5' direction.</text>
        <dbReference type="EC" id="5.6.2.4"/>
    </reaction>
</comment>
<keyword evidence="3 11" id="KW-0378">Hydrolase</keyword>
<comment type="caution">
    <text evidence="11">Lacks conserved residue(s) required for the propagation of feature annotation.</text>
</comment>
<evidence type="ECO:0000259" key="12">
    <source>
        <dbReference type="PROSITE" id="PS51198"/>
    </source>
</evidence>
<dbReference type="CDD" id="cd17932">
    <property type="entry name" value="DEXQc_UvrD"/>
    <property type="match status" value="1"/>
</dbReference>
<dbReference type="GO" id="GO:0000725">
    <property type="term" value="P:recombinational repair"/>
    <property type="evidence" value="ECO:0007669"/>
    <property type="project" value="TreeGrafter"/>
</dbReference>
<dbReference type="InterPro" id="IPR027417">
    <property type="entry name" value="P-loop_NTPase"/>
</dbReference>
<evidence type="ECO:0000259" key="13">
    <source>
        <dbReference type="PROSITE" id="PS51217"/>
    </source>
</evidence>
<reference evidence="14 15" key="1">
    <citation type="journal article" date="2015" name="Nature">
        <title>rRNA introns, odd ribosomes, and small enigmatic genomes across a large radiation of phyla.</title>
        <authorList>
            <person name="Brown C.T."/>
            <person name="Hug L.A."/>
            <person name="Thomas B.C."/>
            <person name="Sharon I."/>
            <person name="Castelle C.J."/>
            <person name="Singh A."/>
            <person name="Wilkins M.J."/>
            <person name="Williams K.H."/>
            <person name="Banfield J.F."/>
        </authorList>
    </citation>
    <scope>NUCLEOTIDE SEQUENCE [LARGE SCALE GENOMIC DNA]</scope>
</reference>
<comment type="catalytic activity">
    <reaction evidence="10">
        <text>ATP + H2O = ADP + phosphate + H(+)</text>
        <dbReference type="Rhea" id="RHEA:13065"/>
        <dbReference type="ChEBI" id="CHEBI:15377"/>
        <dbReference type="ChEBI" id="CHEBI:15378"/>
        <dbReference type="ChEBI" id="CHEBI:30616"/>
        <dbReference type="ChEBI" id="CHEBI:43474"/>
        <dbReference type="ChEBI" id="CHEBI:456216"/>
        <dbReference type="EC" id="5.6.2.4"/>
    </reaction>
</comment>
<dbReference type="InterPro" id="IPR000212">
    <property type="entry name" value="DNA_helicase_UvrD/REP"/>
</dbReference>
<dbReference type="Pfam" id="PF13361">
    <property type="entry name" value="UvrD_C"/>
    <property type="match status" value="1"/>
</dbReference>
<dbReference type="AlphaFoldDB" id="A0A0G0TKU1"/>
<evidence type="ECO:0000256" key="1">
    <source>
        <dbReference type="ARBA" id="ARBA00009922"/>
    </source>
</evidence>
<comment type="similarity">
    <text evidence="1">Belongs to the helicase family. UvrD subfamily.</text>
</comment>
<evidence type="ECO:0000256" key="2">
    <source>
        <dbReference type="ARBA" id="ARBA00022741"/>
    </source>
</evidence>
<evidence type="ECO:0000256" key="10">
    <source>
        <dbReference type="ARBA" id="ARBA00048988"/>
    </source>
</evidence>
<organism evidence="14 15">
    <name type="scientific">Candidatus Curtissbacteria bacterium GW2011_GWA1_40_16</name>
    <dbReference type="NCBI Taxonomy" id="1618405"/>
    <lineage>
        <taxon>Bacteria</taxon>
        <taxon>Candidatus Curtissiibacteriota</taxon>
    </lineage>
</organism>
<accession>A0A0G0TKU1</accession>
<dbReference type="GO" id="GO:0016887">
    <property type="term" value="F:ATP hydrolysis activity"/>
    <property type="evidence" value="ECO:0007669"/>
    <property type="project" value="RHEA"/>
</dbReference>
<evidence type="ECO:0000256" key="11">
    <source>
        <dbReference type="PROSITE-ProRule" id="PRU00560"/>
    </source>
</evidence>
<keyword evidence="7" id="KW-0413">Isomerase</keyword>
<sequence length="412" mass="47928">MEERVDILVPYGFIDTTISTFHAFGDRILRDNAFDFGLSPDFKVLSRPQQVLFFQQNLFRFDLEYFRPLSSPTKFISAILSFFSRLKDENISPEEFNKFAKIKKQKSKSSDDKIEAQKYRELANTFEKYEKFKDEANLLDFGDQVVKTIELFKKRPKILKNYQNQFKYILVDEYQDTNYAQNELVKMLASVHKNICVVGDDDQSIYKFRGAAISNILEFKKTYPRARQVVLIQNYRSTQSILDSAYRLICHNDPDRLEVKNNIIKKLKSAKQKTGLPPQEIFADTISEEADLVAAEIERLMKKKTHHSLVLSEVEGSLITHHYSYRDFAILVRANSQADHFLRALNMRGIPHKFVGSTGLYQQEEVALLISFLTSLVNFEDSLNLYSLITSDIYQMPPHDAIRLTSYAKRKK</sequence>
<dbReference type="InterPro" id="IPR013986">
    <property type="entry name" value="DExx_box_DNA_helicase_dom_sf"/>
</dbReference>
<dbReference type="GO" id="GO:0033202">
    <property type="term" value="C:DNA helicase complex"/>
    <property type="evidence" value="ECO:0007669"/>
    <property type="project" value="TreeGrafter"/>
</dbReference>
<feature type="domain" description="UvrD-like helicase ATP-binding" evidence="12">
    <location>
        <begin position="1"/>
        <end position="238"/>
    </location>
</feature>
<dbReference type="Gene3D" id="3.40.50.300">
    <property type="entry name" value="P-loop containing nucleotide triphosphate hydrolases"/>
    <property type="match status" value="2"/>
</dbReference>
<dbReference type="Gene3D" id="1.10.486.10">
    <property type="entry name" value="PCRA, domain 4"/>
    <property type="match status" value="1"/>
</dbReference>
<dbReference type="EC" id="5.6.2.4" evidence="9"/>
<dbReference type="GO" id="GO:0005829">
    <property type="term" value="C:cytosol"/>
    <property type="evidence" value="ECO:0007669"/>
    <property type="project" value="TreeGrafter"/>
</dbReference>
<dbReference type="PANTHER" id="PTHR11070:SF2">
    <property type="entry name" value="ATP-DEPENDENT DNA HELICASE SRS2"/>
    <property type="match status" value="1"/>
</dbReference>
<evidence type="ECO:0000256" key="3">
    <source>
        <dbReference type="ARBA" id="ARBA00022801"/>
    </source>
</evidence>
<keyword evidence="5 11" id="KW-0067">ATP-binding</keyword>
<dbReference type="PATRIC" id="fig|1618405.3.peg.1110"/>
<proteinExistence type="inferred from homology"/>
<comment type="caution">
    <text evidence="14">The sequence shown here is derived from an EMBL/GenBank/DDBJ whole genome shotgun (WGS) entry which is preliminary data.</text>
</comment>
<keyword evidence="4 11" id="KW-0347">Helicase</keyword>
<evidence type="ECO:0000256" key="8">
    <source>
        <dbReference type="ARBA" id="ARBA00034617"/>
    </source>
</evidence>
<evidence type="ECO:0000256" key="5">
    <source>
        <dbReference type="ARBA" id="ARBA00022840"/>
    </source>
</evidence>
<dbReference type="Proteomes" id="UP000034531">
    <property type="component" value="Unassembled WGS sequence"/>
</dbReference>
<dbReference type="PROSITE" id="PS51217">
    <property type="entry name" value="UVRD_HELICASE_CTER"/>
    <property type="match status" value="1"/>
</dbReference>
<dbReference type="EMBL" id="LBYI01000059">
    <property type="protein sequence ID" value="KKR47660.1"/>
    <property type="molecule type" value="Genomic_DNA"/>
</dbReference>
<dbReference type="Gene3D" id="1.10.10.160">
    <property type="match status" value="1"/>
</dbReference>
<dbReference type="SUPFAM" id="SSF52540">
    <property type="entry name" value="P-loop containing nucleoside triphosphate hydrolases"/>
    <property type="match status" value="1"/>
</dbReference>
<dbReference type="Pfam" id="PF00580">
    <property type="entry name" value="UvrD-helicase"/>
    <property type="match status" value="1"/>
</dbReference>
<evidence type="ECO:0000256" key="9">
    <source>
        <dbReference type="ARBA" id="ARBA00034808"/>
    </source>
</evidence>
<keyword evidence="6" id="KW-0238">DNA-binding</keyword>
<evidence type="ECO:0000256" key="7">
    <source>
        <dbReference type="ARBA" id="ARBA00023235"/>
    </source>
</evidence>
<dbReference type="GO" id="GO:0043138">
    <property type="term" value="F:3'-5' DNA helicase activity"/>
    <property type="evidence" value="ECO:0007669"/>
    <property type="project" value="UniProtKB-EC"/>
</dbReference>
<dbReference type="InterPro" id="IPR014016">
    <property type="entry name" value="UvrD-like_ATP-bd"/>
</dbReference>
<dbReference type="GO" id="GO:0005524">
    <property type="term" value="F:ATP binding"/>
    <property type="evidence" value="ECO:0007669"/>
    <property type="project" value="UniProtKB-UniRule"/>
</dbReference>
<name>A0A0G0TKU1_9BACT</name>
<protein>
    <recommendedName>
        <fullName evidence="9">DNA 3'-5' helicase</fullName>
        <ecNumber evidence="9">5.6.2.4</ecNumber>
    </recommendedName>
</protein>
<dbReference type="InterPro" id="IPR014017">
    <property type="entry name" value="DNA_helicase_UvrD-like_C"/>
</dbReference>
<dbReference type="PANTHER" id="PTHR11070">
    <property type="entry name" value="UVRD / RECB / PCRA DNA HELICASE FAMILY MEMBER"/>
    <property type="match status" value="1"/>
</dbReference>
<evidence type="ECO:0000313" key="14">
    <source>
        <dbReference type="EMBL" id="KKR47660.1"/>
    </source>
</evidence>
<keyword evidence="2 11" id="KW-0547">Nucleotide-binding</keyword>
<evidence type="ECO:0000256" key="4">
    <source>
        <dbReference type="ARBA" id="ARBA00022806"/>
    </source>
</evidence>
<dbReference type="GO" id="GO:0003677">
    <property type="term" value="F:DNA binding"/>
    <property type="evidence" value="ECO:0007669"/>
    <property type="project" value="UniProtKB-KW"/>
</dbReference>
<dbReference type="PROSITE" id="PS51198">
    <property type="entry name" value="UVRD_HELICASE_ATP_BIND"/>
    <property type="match status" value="1"/>
</dbReference>
<evidence type="ECO:0000313" key="15">
    <source>
        <dbReference type="Proteomes" id="UP000034531"/>
    </source>
</evidence>
<evidence type="ECO:0000256" key="6">
    <source>
        <dbReference type="ARBA" id="ARBA00023125"/>
    </source>
</evidence>
<feature type="domain" description="UvrD-like helicase C-terminal" evidence="13">
    <location>
        <begin position="239"/>
        <end position="412"/>
    </location>
</feature>